<accession>A0A0C9VCM4</accession>
<dbReference type="Pfam" id="PF17919">
    <property type="entry name" value="RT_RNaseH_2"/>
    <property type="match status" value="1"/>
</dbReference>
<evidence type="ECO:0000259" key="1">
    <source>
        <dbReference type="Pfam" id="PF17919"/>
    </source>
</evidence>
<dbReference type="Proteomes" id="UP000054279">
    <property type="component" value="Unassembled WGS sequence"/>
</dbReference>
<dbReference type="HOGENOM" id="CLU_000384_33_7_1"/>
<dbReference type="PANTHER" id="PTHR33064:SF37">
    <property type="entry name" value="RIBONUCLEASE H"/>
    <property type="match status" value="1"/>
</dbReference>
<dbReference type="OrthoDB" id="2446696at2759"/>
<sequence>MTNAEVLKRCNEQRKAYGLGPFWEQVTGAEGADEKEKAVEAVLRKFLSRCRERKLSLAPAKCKLFQTKVIFAGVTLSPEGISPNWDKVAAVVDWPEPETALELLGFLGLAGYFRRMIPGFATIAAPLTDLTRNIKTETPKAGLKGKWRDEQQEAFLKLKVLLTSEPILKTPAYDGRPFKVTTDGSKVGFGGMLSQQFESTDKKGKTTRHWHPIAYCSKRTSSSEEKYE</sequence>
<dbReference type="PANTHER" id="PTHR33064">
    <property type="entry name" value="POL PROTEIN"/>
    <property type="match status" value="1"/>
</dbReference>
<gene>
    <name evidence="2" type="ORF">M422DRAFT_181178</name>
</gene>
<dbReference type="SUPFAM" id="SSF56672">
    <property type="entry name" value="DNA/RNA polymerases"/>
    <property type="match status" value="1"/>
</dbReference>
<evidence type="ECO:0000313" key="3">
    <source>
        <dbReference type="Proteomes" id="UP000054279"/>
    </source>
</evidence>
<protein>
    <recommendedName>
        <fullName evidence="1">Reverse transcriptase/retrotransposon-derived protein RNase H-like domain-containing protein</fullName>
    </recommendedName>
</protein>
<organism evidence="2 3">
    <name type="scientific">Sphaerobolus stellatus (strain SS14)</name>
    <dbReference type="NCBI Taxonomy" id="990650"/>
    <lineage>
        <taxon>Eukaryota</taxon>
        <taxon>Fungi</taxon>
        <taxon>Dikarya</taxon>
        <taxon>Basidiomycota</taxon>
        <taxon>Agaricomycotina</taxon>
        <taxon>Agaricomycetes</taxon>
        <taxon>Phallomycetidae</taxon>
        <taxon>Geastrales</taxon>
        <taxon>Sphaerobolaceae</taxon>
        <taxon>Sphaerobolus</taxon>
    </lineage>
</organism>
<dbReference type="InterPro" id="IPR051320">
    <property type="entry name" value="Viral_Replic_Matur_Polypro"/>
</dbReference>
<keyword evidence="3" id="KW-1185">Reference proteome</keyword>
<reference evidence="2 3" key="1">
    <citation type="submission" date="2014-06" db="EMBL/GenBank/DDBJ databases">
        <title>Evolutionary Origins and Diversification of the Mycorrhizal Mutualists.</title>
        <authorList>
            <consortium name="DOE Joint Genome Institute"/>
            <consortium name="Mycorrhizal Genomics Consortium"/>
            <person name="Kohler A."/>
            <person name="Kuo A."/>
            <person name="Nagy L.G."/>
            <person name="Floudas D."/>
            <person name="Copeland A."/>
            <person name="Barry K.W."/>
            <person name="Cichocki N."/>
            <person name="Veneault-Fourrey C."/>
            <person name="LaButti K."/>
            <person name="Lindquist E.A."/>
            <person name="Lipzen A."/>
            <person name="Lundell T."/>
            <person name="Morin E."/>
            <person name="Murat C."/>
            <person name="Riley R."/>
            <person name="Ohm R."/>
            <person name="Sun H."/>
            <person name="Tunlid A."/>
            <person name="Henrissat B."/>
            <person name="Grigoriev I.V."/>
            <person name="Hibbett D.S."/>
            <person name="Martin F."/>
        </authorList>
    </citation>
    <scope>NUCLEOTIDE SEQUENCE [LARGE SCALE GENOMIC DNA]</scope>
    <source>
        <strain evidence="2 3">SS14</strain>
    </source>
</reference>
<proteinExistence type="predicted"/>
<dbReference type="InterPro" id="IPR043502">
    <property type="entry name" value="DNA/RNA_pol_sf"/>
</dbReference>
<feature type="domain" description="Reverse transcriptase/retrotransposon-derived protein RNase H-like" evidence="1">
    <location>
        <begin position="147"/>
        <end position="227"/>
    </location>
</feature>
<dbReference type="Gene3D" id="3.30.70.270">
    <property type="match status" value="2"/>
</dbReference>
<feature type="non-terminal residue" evidence="2">
    <location>
        <position position="228"/>
    </location>
</feature>
<dbReference type="InterPro" id="IPR043128">
    <property type="entry name" value="Rev_trsase/Diguanyl_cyclase"/>
</dbReference>
<dbReference type="AlphaFoldDB" id="A0A0C9VCM4"/>
<name>A0A0C9VCM4_SPHS4</name>
<evidence type="ECO:0000313" key="2">
    <source>
        <dbReference type="EMBL" id="KIJ35101.1"/>
    </source>
</evidence>
<dbReference type="InterPro" id="IPR041577">
    <property type="entry name" value="RT_RNaseH_2"/>
</dbReference>
<dbReference type="EMBL" id="KN837192">
    <property type="protein sequence ID" value="KIJ35101.1"/>
    <property type="molecule type" value="Genomic_DNA"/>
</dbReference>
<dbReference type="FunFam" id="3.30.70.270:FF:000020">
    <property type="entry name" value="Transposon Tf2-6 polyprotein-like Protein"/>
    <property type="match status" value="1"/>
</dbReference>